<evidence type="ECO:0000313" key="2">
    <source>
        <dbReference type="Proteomes" id="UP000712673"/>
    </source>
</evidence>
<protein>
    <submittedName>
        <fullName evidence="1">Uncharacterized protein</fullName>
    </submittedName>
</protein>
<dbReference type="Proteomes" id="UP000712673">
    <property type="component" value="Unassembled WGS sequence"/>
</dbReference>
<name>A0A937VXT3_UNCTE</name>
<sequence length="62" mass="6946">MLKGHAAPEVTHAYARAYELAQRLGDPTQRFAVFASLWRCYLSQAKLHMARELGDNAASAQR</sequence>
<organism evidence="1 2">
    <name type="scientific">Tectimicrobiota bacterium</name>
    <dbReference type="NCBI Taxonomy" id="2528274"/>
    <lineage>
        <taxon>Bacteria</taxon>
        <taxon>Pseudomonadati</taxon>
        <taxon>Nitrospinota/Tectimicrobiota group</taxon>
        <taxon>Candidatus Tectimicrobiota</taxon>
    </lineage>
</organism>
<dbReference type="AlphaFoldDB" id="A0A937VXT3"/>
<dbReference type="EMBL" id="VGLS01000027">
    <property type="protein sequence ID" value="MBM3222518.1"/>
    <property type="molecule type" value="Genomic_DNA"/>
</dbReference>
<comment type="caution">
    <text evidence="1">The sequence shown here is derived from an EMBL/GenBank/DDBJ whole genome shotgun (WGS) entry which is preliminary data.</text>
</comment>
<accession>A0A937VXT3</accession>
<evidence type="ECO:0000313" key="1">
    <source>
        <dbReference type="EMBL" id="MBM3222518.1"/>
    </source>
</evidence>
<reference evidence="1" key="1">
    <citation type="submission" date="2019-03" db="EMBL/GenBank/DDBJ databases">
        <title>Lake Tanganyika Metagenome-Assembled Genomes (MAGs).</title>
        <authorList>
            <person name="Tran P."/>
        </authorList>
    </citation>
    <scope>NUCLEOTIDE SEQUENCE</scope>
    <source>
        <strain evidence="1">K_DeepCast_65m_m2_066</strain>
    </source>
</reference>
<gene>
    <name evidence="1" type="ORF">FJZ47_01760</name>
</gene>
<proteinExistence type="predicted"/>